<feature type="compositionally biased region" description="Polar residues" evidence="1">
    <location>
        <begin position="446"/>
        <end position="457"/>
    </location>
</feature>
<dbReference type="VEuPathDB" id="TrichDB:TVAG_318970"/>
<feature type="compositionally biased region" description="Acidic residues" evidence="1">
    <location>
        <begin position="361"/>
        <end position="371"/>
    </location>
</feature>
<name>A2EP75_TRIV3</name>
<protein>
    <submittedName>
        <fullName evidence="2">Uncharacterized protein</fullName>
    </submittedName>
</protein>
<feature type="compositionally biased region" description="Basic and acidic residues" evidence="1">
    <location>
        <begin position="381"/>
        <end position="408"/>
    </location>
</feature>
<feature type="compositionally biased region" description="Polar residues" evidence="1">
    <location>
        <begin position="239"/>
        <end position="252"/>
    </location>
</feature>
<dbReference type="AlphaFoldDB" id="A2EP75"/>
<evidence type="ECO:0000313" key="3">
    <source>
        <dbReference type="Proteomes" id="UP000001542"/>
    </source>
</evidence>
<feature type="region of interest" description="Disordered" evidence="1">
    <location>
        <begin position="149"/>
        <end position="558"/>
    </location>
</feature>
<reference evidence="2" key="1">
    <citation type="submission" date="2006-10" db="EMBL/GenBank/DDBJ databases">
        <authorList>
            <person name="Amadeo P."/>
            <person name="Zhao Q."/>
            <person name="Wortman J."/>
            <person name="Fraser-Liggett C."/>
            <person name="Carlton J."/>
        </authorList>
    </citation>
    <scope>NUCLEOTIDE SEQUENCE</scope>
    <source>
        <strain evidence="2">G3</strain>
    </source>
</reference>
<feature type="compositionally biased region" description="Basic and acidic residues" evidence="1">
    <location>
        <begin position="548"/>
        <end position="558"/>
    </location>
</feature>
<reference evidence="2" key="2">
    <citation type="journal article" date="2007" name="Science">
        <title>Draft genome sequence of the sexually transmitted pathogen Trichomonas vaginalis.</title>
        <authorList>
            <person name="Carlton J.M."/>
            <person name="Hirt R.P."/>
            <person name="Silva J.C."/>
            <person name="Delcher A.L."/>
            <person name="Schatz M."/>
            <person name="Zhao Q."/>
            <person name="Wortman J.R."/>
            <person name="Bidwell S.L."/>
            <person name="Alsmark U.C.M."/>
            <person name="Besteiro S."/>
            <person name="Sicheritz-Ponten T."/>
            <person name="Noel C.J."/>
            <person name="Dacks J.B."/>
            <person name="Foster P.G."/>
            <person name="Simillion C."/>
            <person name="Van de Peer Y."/>
            <person name="Miranda-Saavedra D."/>
            <person name="Barton G.J."/>
            <person name="Westrop G.D."/>
            <person name="Mueller S."/>
            <person name="Dessi D."/>
            <person name="Fiori P.L."/>
            <person name="Ren Q."/>
            <person name="Paulsen I."/>
            <person name="Zhang H."/>
            <person name="Bastida-Corcuera F.D."/>
            <person name="Simoes-Barbosa A."/>
            <person name="Brown M.T."/>
            <person name="Hayes R.D."/>
            <person name="Mukherjee M."/>
            <person name="Okumura C.Y."/>
            <person name="Schneider R."/>
            <person name="Smith A.J."/>
            <person name="Vanacova S."/>
            <person name="Villalvazo M."/>
            <person name="Haas B.J."/>
            <person name="Pertea M."/>
            <person name="Feldblyum T.V."/>
            <person name="Utterback T.R."/>
            <person name="Shu C.L."/>
            <person name="Osoegawa K."/>
            <person name="de Jong P.J."/>
            <person name="Hrdy I."/>
            <person name="Horvathova L."/>
            <person name="Zubacova Z."/>
            <person name="Dolezal P."/>
            <person name="Malik S.B."/>
            <person name="Logsdon J.M. Jr."/>
            <person name="Henze K."/>
            <person name="Gupta A."/>
            <person name="Wang C.C."/>
            <person name="Dunne R.L."/>
            <person name="Upcroft J.A."/>
            <person name="Upcroft P."/>
            <person name="White O."/>
            <person name="Salzberg S.L."/>
            <person name="Tang P."/>
            <person name="Chiu C.-H."/>
            <person name="Lee Y.-S."/>
            <person name="Embley T.M."/>
            <person name="Coombs G.H."/>
            <person name="Mottram J.C."/>
            <person name="Tachezy J."/>
            <person name="Fraser-Liggett C.M."/>
            <person name="Johnson P.J."/>
        </authorList>
    </citation>
    <scope>NUCLEOTIDE SEQUENCE [LARGE SCALE GENOMIC DNA]</scope>
    <source>
        <strain evidence="2">G3</strain>
    </source>
</reference>
<dbReference type="KEGG" id="tva:4763408"/>
<keyword evidence="3" id="KW-1185">Reference proteome</keyword>
<gene>
    <name evidence="2" type="ORF">TVAG_318970</name>
</gene>
<feature type="compositionally biased region" description="Polar residues" evidence="1">
    <location>
        <begin position="337"/>
        <end position="349"/>
    </location>
</feature>
<dbReference type="EMBL" id="DS113446">
    <property type="protein sequence ID" value="EAY05542.1"/>
    <property type="molecule type" value="Genomic_DNA"/>
</dbReference>
<feature type="compositionally biased region" description="Basic and acidic residues" evidence="1">
    <location>
        <begin position="503"/>
        <end position="516"/>
    </location>
</feature>
<dbReference type="VEuPathDB" id="TrichDB:TVAGG3_0178350"/>
<evidence type="ECO:0000256" key="1">
    <source>
        <dbReference type="SAM" id="MobiDB-lite"/>
    </source>
</evidence>
<sequence length="558" mass="63810">MSSKLRLPMEKKYPPKLTQEQLRERTNQELKKYGVENHLQAKINYQTCEAIVQADNKIFDSIKPHPRQCHKTLAWKIALEFIYDFMKQNKLTESYKTAHLEMSQVGDPKSTGFFAQHDREIYFEKLLQTANENGRKTFDDRLNEFRKEQALVPPPELSLDPITSPSTIPTVRGGAPKANVSHGSAVKSRGLEPSSPRSTKESKSVNSSKGFHFSYTNPTGEPNTATKSIQMGEEAAKVYNNQEESQSYTYASNDEKPPSPSPKKPEENSVHDESGNDSYVYTVSDPESPKKSASPKASSPKKEEYSYSYTPEDNNKPETPEKPQTPPKQESPKQEEYSYSYTPEQQPVSPQKQPEAKEQEEYSEYSDEDLESKDNQQPPPKKHEYTFTESVDSKERNQQNNNDQKEEYTYTYSDEEPPKPAPVEQKKPESADYSYSVSIDEKPKEQPQNNADYSYTYSEDEPVVKPGTPQQAQKPKSDTYTYEEFDDGTPKKNDDYSYSDIDTAEKKDDKEQKDEAVYTYEYSDEPPAPAAKPAAQQPANNDYEYTYSDEKIDSTYDE</sequence>
<dbReference type="InParanoid" id="A2EP75"/>
<feature type="compositionally biased region" description="Polar residues" evidence="1">
    <location>
        <begin position="204"/>
        <end position="229"/>
    </location>
</feature>
<feature type="compositionally biased region" description="Polar residues" evidence="1">
    <location>
        <begin position="468"/>
        <end position="480"/>
    </location>
</feature>
<dbReference type="Proteomes" id="UP000001542">
    <property type="component" value="Unassembled WGS sequence"/>
</dbReference>
<evidence type="ECO:0000313" key="2">
    <source>
        <dbReference type="EMBL" id="EAY05542.1"/>
    </source>
</evidence>
<feature type="compositionally biased region" description="Basic and acidic residues" evidence="1">
    <location>
        <begin position="253"/>
        <end position="274"/>
    </location>
</feature>
<organism evidence="2 3">
    <name type="scientific">Trichomonas vaginalis (strain ATCC PRA-98 / G3)</name>
    <dbReference type="NCBI Taxonomy" id="412133"/>
    <lineage>
        <taxon>Eukaryota</taxon>
        <taxon>Metamonada</taxon>
        <taxon>Parabasalia</taxon>
        <taxon>Trichomonadida</taxon>
        <taxon>Trichomonadidae</taxon>
        <taxon>Trichomonas</taxon>
    </lineage>
</organism>
<dbReference type="RefSeq" id="XP_001317765.1">
    <property type="nucleotide sequence ID" value="XM_001317730.1"/>
</dbReference>
<accession>A2EP75</accession>
<proteinExistence type="predicted"/>